<evidence type="ECO:0000256" key="1">
    <source>
        <dbReference type="ARBA" id="ARBA00023002"/>
    </source>
</evidence>
<keyword evidence="1" id="KW-0560">Oxidoreductase</keyword>
<organism evidence="3">
    <name type="scientific">uncultured Thermoleophilia bacterium</name>
    <dbReference type="NCBI Taxonomy" id="1497501"/>
    <lineage>
        <taxon>Bacteria</taxon>
        <taxon>Bacillati</taxon>
        <taxon>Actinomycetota</taxon>
        <taxon>Thermoleophilia</taxon>
        <taxon>environmental samples</taxon>
    </lineage>
</organism>
<dbReference type="PROSITE" id="PS00062">
    <property type="entry name" value="ALDOKETO_REDUCTASE_2"/>
    <property type="match status" value="1"/>
</dbReference>
<dbReference type="GO" id="GO:0005829">
    <property type="term" value="C:cytosol"/>
    <property type="evidence" value="ECO:0007669"/>
    <property type="project" value="TreeGrafter"/>
</dbReference>
<dbReference type="CDD" id="cd19102">
    <property type="entry name" value="AKR_unchar"/>
    <property type="match status" value="1"/>
</dbReference>
<sequence length="257" mass="28347">VGRALKGRSDRPYVFTKCGLLGNRETDHVENTLEPDSIRREVEDSLRRLGVDVIDLYQIHWPDPDPAIEDAWATLIELKEQGKVRHIGVSNFDAGQLERIAGIHPVGSLQPHYSLLHREVEMDVLPWCADHGTGVIAYSPMESGLLTGAMTRERIESLPDDDWRRNNEDYQEPALTANLQLVERLSAVAERHGCTPGAVAIAWVLGHPAVTGAIVGARRPDQIEGTVVGGSLQLSLDDLREIGVPPRAHESYLPVTV</sequence>
<dbReference type="Pfam" id="PF00248">
    <property type="entry name" value="Aldo_ket_red"/>
    <property type="match status" value="1"/>
</dbReference>
<evidence type="ECO:0000313" key="3">
    <source>
        <dbReference type="EMBL" id="CAA9546466.1"/>
    </source>
</evidence>
<feature type="domain" description="NADP-dependent oxidoreductase" evidence="2">
    <location>
        <begin position="1"/>
        <end position="242"/>
    </location>
</feature>
<dbReference type="InterPro" id="IPR018170">
    <property type="entry name" value="Aldo/ket_reductase_CS"/>
</dbReference>
<evidence type="ECO:0000259" key="2">
    <source>
        <dbReference type="Pfam" id="PF00248"/>
    </source>
</evidence>
<dbReference type="PANTHER" id="PTHR43364:SF4">
    <property type="entry name" value="NAD(P)-LINKED OXIDOREDUCTASE SUPERFAMILY PROTEIN"/>
    <property type="match status" value="1"/>
</dbReference>
<gene>
    <name evidence="3" type="ORF">AVDCRST_MAG79-2345</name>
</gene>
<dbReference type="InterPro" id="IPR050523">
    <property type="entry name" value="AKR_Detox_Biosynth"/>
</dbReference>
<proteinExistence type="predicted"/>
<dbReference type="SUPFAM" id="SSF51430">
    <property type="entry name" value="NAD(P)-linked oxidoreductase"/>
    <property type="match status" value="1"/>
</dbReference>
<dbReference type="PANTHER" id="PTHR43364">
    <property type="entry name" value="NADH-SPECIFIC METHYLGLYOXAL REDUCTASE-RELATED"/>
    <property type="match status" value="1"/>
</dbReference>
<protein>
    <submittedName>
        <fullName evidence="3">Aldo/keto reductase</fullName>
    </submittedName>
</protein>
<dbReference type="EMBL" id="CADCWC010000352">
    <property type="protein sequence ID" value="CAA9546466.1"/>
    <property type="molecule type" value="Genomic_DNA"/>
</dbReference>
<name>A0A6J4UCL6_9ACTN</name>
<dbReference type="InterPro" id="IPR036812">
    <property type="entry name" value="NAD(P)_OxRdtase_dom_sf"/>
</dbReference>
<feature type="non-terminal residue" evidence="3">
    <location>
        <position position="1"/>
    </location>
</feature>
<accession>A0A6J4UCL6</accession>
<dbReference type="InterPro" id="IPR020471">
    <property type="entry name" value="AKR"/>
</dbReference>
<dbReference type="PRINTS" id="PR00069">
    <property type="entry name" value="ALDKETRDTASE"/>
</dbReference>
<dbReference type="GO" id="GO:0016491">
    <property type="term" value="F:oxidoreductase activity"/>
    <property type="evidence" value="ECO:0007669"/>
    <property type="project" value="UniProtKB-KW"/>
</dbReference>
<reference evidence="3" key="1">
    <citation type="submission" date="2020-02" db="EMBL/GenBank/DDBJ databases">
        <authorList>
            <person name="Meier V. D."/>
        </authorList>
    </citation>
    <scope>NUCLEOTIDE SEQUENCE</scope>
    <source>
        <strain evidence="3">AVDCRST_MAG79</strain>
    </source>
</reference>
<dbReference type="AlphaFoldDB" id="A0A6J4UCL6"/>
<dbReference type="InterPro" id="IPR023210">
    <property type="entry name" value="NADP_OxRdtase_dom"/>
</dbReference>
<dbReference type="Gene3D" id="3.20.20.100">
    <property type="entry name" value="NADP-dependent oxidoreductase domain"/>
    <property type="match status" value="1"/>
</dbReference>